<organism evidence="2 3">
    <name type="scientific">Mastigocoleus testarum BC008</name>
    <dbReference type="NCBI Taxonomy" id="371196"/>
    <lineage>
        <taxon>Bacteria</taxon>
        <taxon>Bacillati</taxon>
        <taxon>Cyanobacteriota</taxon>
        <taxon>Cyanophyceae</taxon>
        <taxon>Nostocales</taxon>
        <taxon>Hapalosiphonaceae</taxon>
        <taxon>Mastigocoleus</taxon>
    </lineage>
</organism>
<dbReference type="AlphaFoldDB" id="A0A0V7ZUT8"/>
<evidence type="ECO:0000256" key="1">
    <source>
        <dbReference type="SAM" id="Phobius"/>
    </source>
</evidence>
<dbReference type="PANTHER" id="PTHR43229:SF6">
    <property type="entry name" value="ABC-TYPE MULTIDRUG TRANSPORT SYSTEM, PERMEASE COMPONENT"/>
    <property type="match status" value="1"/>
</dbReference>
<keyword evidence="1" id="KW-0812">Transmembrane</keyword>
<keyword evidence="1" id="KW-0472">Membrane</keyword>
<dbReference type="PANTHER" id="PTHR43229">
    <property type="entry name" value="NODULATION PROTEIN J"/>
    <property type="match status" value="1"/>
</dbReference>
<evidence type="ECO:0000313" key="2">
    <source>
        <dbReference type="EMBL" id="KST67919.1"/>
    </source>
</evidence>
<feature type="transmembrane region" description="Helical" evidence="1">
    <location>
        <begin position="21"/>
        <end position="45"/>
    </location>
</feature>
<reference evidence="2 3" key="1">
    <citation type="journal article" date="2015" name="Genome Announc.">
        <title>Draft Genome of the Euendolithic (true boring) Cyanobacterium Mastigocoleus testarum strain BC008.</title>
        <authorList>
            <person name="Guida B.S."/>
            <person name="Garcia-Pichel F."/>
        </authorList>
    </citation>
    <scope>NUCLEOTIDE SEQUENCE [LARGE SCALE GENOMIC DNA]</scope>
    <source>
        <strain evidence="2 3">BC008</strain>
    </source>
</reference>
<dbReference type="OrthoDB" id="9815972at2"/>
<dbReference type="EMBL" id="LMTZ01000084">
    <property type="protein sequence ID" value="KST67919.1"/>
    <property type="molecule type" value="Genomic_DNA"/>
</dbReference>
<feature type="transmembrane region" description="Helical" evidence="1">
    <location>
        <begin position="114"/>
        <end position="132"/>
    </location>
</feature>
<dbReference type="RefSeq" id="WP_027846440.1">
    <property type="nucleotide sequence ID" value="NZ_LMTZ01000084.1"/>
</dbReference>
<dbReference type="InterPro" id="IPR051784">
    <property type="entry name" value="Nod_factor_ABC_transporter"/>
</dbReference>
<feature type="transmembrane region" description="Helical" evidence="1">
    <location>
        <begin position="220"/>
        <end position="241"/>
    </location>
</feature>
<feature type="transmembrane region" description="Helical" evidence="1">
    <location>
        <begin position="138"/>
        <end position="163"/>
    </location>
</feature>
<accession>A0A0V7ZUT8</accession>
<protein>
    <submittedName>
        <fullName evidence="2">ABC transporter</fullName>
    </submittedName>
</protein>
<name>A0A0V7ZUT8_9CYAN</name>
<feature type="transmembrane region" description="Helical" evidence="1">
    <location>
        <begin position="57"/>
        <end position="75"/>
    </location>
</feature>
<comment type="caution">
    <text evidence="2">The sequence shown here is derived from an EMBL/GenBank/DDBJ whole genome shotgun (WGS) entry which is preliminary data.</text>
</comment>
<keyword evidence="1" id="KW-1133">Transmembrane helix</keyword>
<gene>
    <name evidence="2" type="ORF">BC008_31545</name>
</gene>
<keyword evidence="3" id="KW-1185">Reference proteome</keyword>
<proteinExistence type="predicted"/>
<sequence>MLELFFAEFRRRWIIFRRYPIEAIAGIFVYASVFYGLFLSASYIAGPSFQLGERLDSIIVGYVLWTLMTSIFFDIGGQLQQEALTGTLEQVFLARYGAIQVFLMRSLANLSFQIIQMFGILFIIIVLTQSHLNFPPTLVLAFVTVLLGAYGIAFILGSLSLLFKRIQQVTPLLQFPLLFLLTTPTETWTGTGRLLAQILPMAPGAGLLRDLMARGESLNLTSLAIALLNGSIYFAVGLSLFRVAEYQTKRRGMLSGY</sequence>
<dbReference type="Proteomes" id="UP000053372">
    <property type="component" value="Unassembled WGS sequence"/>
</dbReference>
<evidence type="ECO:0000313" key="3">
    <source>
        <dbReference type="Proteomes" id="UP000053372"/>
    </source>
</evidence>